<dbReference type="AlphaFoldDB" id="A0A0N4UTZ0"/>
<evidence type="ECO:0000313" key="4">
    <source>
        <dbReference type="WBParaSite" id="EVEC_0000082401-mRNA-1"/>
    </source>
</evidence>
<keyword evidence="3" id="KW-1185">Reference proteome</keyword>
<feature type="region of interest" description="Disordered" evidence="1">
    <location>
        <begin position="1"/>
        <end position="22"/>
    </location>
</feature>
<gene>
    <name evidence="2" type="ORF">EVEC_LOCUS555</name>
</gene>
<dbReference type="EMBL" id="UXUI01001268">
    <property type="protein sequence ID" value="VDD85412.1"/>
    <property type="molecule type" value="Genomic_DNA"/>
</dbReference>
<evidence type="ECO:0000313" key="3">
    <source>
        <dbReference type="Proteomes" id="UP000274131"/>
    </source>
</evidence>
<evidence type="ECO:0000256" key="1">
    <source>
        <dbReference type="SAM" id="MobiDB-lite"/>
    </source>
</evidence>
<proteinExistence type="predicted"/>
<protein>
    <submittedName>
        <fullName evidence="2 4">Uncharacterized protein</fullName>
    </submittedName>
</protein>
<accession>A0A0N4UTZ0</accession>
<reference evidence="2 3" key="2">
    <citation type="submission" date="2018-10" db="EMBL/GenBank/DDBJ databases">
        <authorList>
            <consortium name="Pathogen Informatics"/>
        </authorList>
    </citation>
    <scope>NUCLEOTIDE SEQUENCE [LARGE SCALE GENOMIC DNA]</scope>
</reference>
<reference evidence="4" key="1">
    <citation type="submission" date="2017-02" db="UniProtKB">
        <authorList>
            <consortium name="WormBaseParasite"/>
        </authorList>
    </citation>
    <scope>IDENTIFICATION</scope>
</reference>
<dbReference type="Proteomes" id="UP000274131">
    <property type="component" value="Unassembled WGS sequence"/>
</dbReference>
<evidence type="ECO:0000313" key="2">
    <source>
        <dbReference type="EMBL" id="VDD85412.1"/>
    </source>
</evidence>
<sequence length="35" mass="4528">MKISRMENVKEEEEEKKKEKKKQWKKWFDQKNLMD</sequence>
<dbReference type="WBParaSite" id="EVEC_0000082401-mRNA-1">
    <property type="protein sequence ID" value="EVEC_0000082401-mRNA-1"/>
    <property type="gene ID" value="EVEC_0000082401"/>
</dbReference>
<organism evidence="4">
    <name type="scientific">Enterobius vermicularis</name>
    <name type="common">Human pinworm</name>
    <dbReference type="NCBI Taxonomy" id="51028"/>
    <lineage>
        <taxon>Eukaryota</taxon>
        <taxon>Metazoa</taxon>
        <taxon>Ecdysozoa</taxon>
        <taxon>Nematoda</taxon>
        <taxon>Chromadorea</taxon>
        <taxon>Rhabditida</taxon>
        <taxon>Spirurina</taxon>
        <taxon>Oxyuridomorpha</taxon>
        <taxon>Oxyuroidea</taxon>
        <taxon>Oxyuridae</taxon>
        <taxon>Enterobius</taxon>
    </lineage>
</organism>
<name>A0A0N4UTZ0_ENTVE</name>